<keyword evidence="2 7" id="KW-0812">Transmembrane</keyword>
<dbReference type="InterPro" id="IPR003593">
    <property type="entry name" value="AAA+_ATPase"/>
</dbReference>
<dbReference type="GO" id="GO:0005524">
    <property type="term" value="F:ATP binding"/>
    <property type="evidence" value="ECO:0007669"/>
    <property type="project" value="UniProtKB-KW"/>
</dbReference>
<dbReference type="PANTHER" id="PTHR43394">
    <property type="entry name" value="ATP-DEPENDENT PERMEASE MDL1, MITOCHONDRIAL"/>
    <property type="match status" value="1"/>
</dbReference>
<dbReference type="PROSITE" id="PS50929">
    <property type="entry name" value="ABC_TM1F"/>
    <property type="match status" value="1"/>
</dbReference>
<dbReference type="Pfam" id="PF00005">
    <property type="entry name" value="ABC_tran"/>
    <property type="match status" value="1"/>
</dbReference>
<feature type="transmembrane region" description="Helical" evidence="7">
    <location>
        <begin position="226"/>
        <end position="250"/>
    </location>
</feature>
<feature type="transmembrane region" description="Helical" evidence="7">
    <location>
        <begin position="82"/>
        <end position="104"/>
    </location>
</feature>
<evidence type="ECO:0000256" key="6">
    <source>
        <dbReference type="ARBA" id="ARBA00023136"/>
    </source>
</evidence>
<name>A0A543ARP7_9ACTN</name>
<evidence type="ECO:0000259" key="9">
    <source>
        <dbReference type="PROSITE" id="PS50929"/>
    </source>
</evidence>
<sequence length="637" mass="68661">MVDQPEVTKVGGWRGLVSRAFRALALTWQAGPIAATSYLFLTIIQGAIPAAVTLFTKWLLDGIQFSTTSPENIPAGQSPPDIHPMLLVAAIGGLGVIVAGMPYLTNYIQSRLKRGVTLVVQDRLFGAVNGFDGMARFENPAFLDRLRMAQQAATMAPDQTATAIFGIIQSTITVVSFLGVLLVISPIMTAVTVVAAIPAFFIQLAISRQQAGMMWSLSPRNRRQLFYQMLMLDMAAVKEIRLFGLGDFLLGRMRRETKAINEGEEKIDRKVLSSQGPLAGAGALVAAGGLVWMISATLAGQFTIGDVSAFIAAVAGVQAAIGGMVSGATQGYQALLLFGHYVDVSDMKSELPAAADPKPVPSLATGIRVEDVWFRYTEDGPWVLRGVDLIIPFGRSLALVGLNGAGKSTLVKLLCRLYDPTRGRITWDGVDLRDVEVSRLRDRISAVFQDYMSYDLSAAENIGVGDLAHLDDRPRVVAAAKEADVHEFVTGLGRGYDTMLSRIFFQGEDNEDPDEGVTLSGGQWQRIALARAMMRAGRDLLILDEPSAGLDAAAEQAMHDQLRQYRSGATSVLISHRMGAVRHADHIVVLQDGRITEEGDHSELMRSGGEYARLFSIQAANYVTDVDTSSAEAATTG</sequence>
<evidence type="ECO:0000313" key="10">
    <source>
        <dbReference type="EMBL" id="TQL75254.1"/>
    </source>
</evidence>
<dbReference type="GO" id="GO:0005886">
    <property type="term" value="C:plasma membrane"/>
    <property type="evidence" value="ECO:0007669"/>
    <property type="project" value="UniProtKB-SubCell"/>
</dbReference>
<dbReference type="InterPro" id="IPR039421">
    <property type="entry name" value="Type_1_exporter"/>
</dbReference>
<feature type="domain" description="ABC transmembrane type-1" evidence="9">
    <location>
        <begin position="39"/>
        <end position="333"/>
    </location>
</feature>
<feature type="transmembrane region" description="Helical" evidence="7">
    <location>
        <begin position="271"/>
        <end position="295"/>
    </location>
</feature>
<evidence type="ECO:0000256" key="1">
    <source>
        <dbReference type="ARBA" id="ARBA00004651"/>
    </source>
</evidence>
<dbReference type="Gene3D" id="1.20.1560.10">
    <property type="entry name" value="ABC transporter type 1, transmembrane domain"/>
    <property type="match status" value="1"/>
</dbReference>
<comment type="subcellular location">
    <subcellularLocation>
        <location evidence="1">Cell membrane</location>
        <topology evidence="1">Multi-pass membrane protein</topology>
    </subcellularLocation>
</comment>
<keyword evidence="6 7" id="KW-0472">Membrane</keyword>
<dbReference type="RefSeq" id="WP_142034973.1">
    <property type="nucleotide sequence ID" value="NZ_JBHTGS010000001.1"/>
</dbReference>
<accession>A0A543ARP7</accession>
<feature type="transmembrane region" description="Helical" evidence="7">
    <location>
        <begin position="177"/>
        <end position="206"/>
    </location>
</feature>
<keyword evidence="11" id="KW-1185">Reference proteome</keyword>
<evidence type="ECO:0000256" key="7">
    <source>
        <dbReference type="SAM" id="Phobius"/>
    </source>
</evidence>
<dbReference type="InterPro" id="IPR017871">
    <property type="entry name" value="ABC_transporter-like_CS"/>
</dbReference>
<dbReference type="Proteomes" id="UP000317043">
    <property type="component" value="Unassembled WGS sequence"/>
</dbReference>
<dbReference type="InterPro" id="IPR036640">
    <property type="entry name" value="ABC1_TM_sf"/>
</dbReference>
<evidence type="ECO:0000259" key="8">
    <source>
        <dbReference type="PROSITE" id="PS50893"/>
    </source>
</evidence>
<feature type="transmembrane region" description="Helical" evidence="7">
    <location>
        <begin position="38"/>
        <end position="60"/>
    </location>
</feature>
<dbReference type="GO" id="GO:0016887">
    <property type="term" value="F:ATP hydrolysis activity"/>
    <property type="evidence" value="ECO:0007669"/>
    <property type="project" value="InterPro"/>
</dbReference>
<evidence type="ECO:0000256" key="4">
    <source>
        <dbReference type="ARBA" id="ARBA00022840"/>
    </source>
</evidence>
<dbReference type="InterPro" id="IPR003439">
    <property type="entry name" value="ABC_transporter-like_ATP-bd"/>
</dbReference>
<dbReference type="PROSITE" id="PS50893">
    <property type="entry name" value="ABC_TRANSPORTER_2"/>
    <property type="match status" value="1"/>
</dbReference>
<evidence type="ECO:0000313" key="11">
    <source>
        <dbReference type="Proteomes" id="UP000317043"/>
    </source>
</evidence>
<dbReference type="SMART" id="SM00382">
    <property type="entry name" value="AAA"/>
    <property type="match status" value="1"/>
</dbReference>
<dbReference type="InterPro" id="IPR027417">
    <property type="entry name" value="P-loop_NTPase"/>
</dbReference>
<dbReference type="AlphaFoldDB" id="A0A543ARP7"/>
<keyword evidence="5 7" id="KW-1133">Transmembrane helix</keyword>
<comment type="caution">
    <text evidence="10">The sequence shown here is derived from an EMBL/GenBank/DDBJ whole genome shotgun (WGS) entry which is preliminary data.</text>
</comment>
<proteinExistence type="predicted"/>
<dbReference type="PROSITE" id="PS00211">
    <property type="entry name" value="ABC_TRANSPORTER_1"/>
    <property type="match status" value="1"/>
</dbReference>
<dbReference type="InParanoid" id="A0A543ARP7"/>
<keyword evidence="3" id="KW-0547">Nucleotide-binding</keyword>
<dbReference type="PANTHER" id="PTHR43394:SF1">
    <property type="entry name" value="ATP-BINDING CASSETTE SUB-FAMILY B MEMBER 10, MITOCHONDRIAL"/>
    <property type="match status" value="1"/>
</dbReference>
<gene>
    <name evidence="10" type="ORF">FB566_0751</name>
</gene>
<dbReference type="GO" id="GO:0015421">
    <property type="term" value="F:ABC-type oligopeptide transporter activity"/>
    <property type="evidence" value="ECO:0007669"/>
    <property type="project" value="TreeGrafter"/>
</dbReference>
<evidence type="ECO:0000256" key="3">
    <source>
        <dbReference type="ARBA" id="ARBA00022741"/>
    </source>
</evidence>
<evidence type="ECO:0000256" key="2">
    <source>
        <dbReference type="ARBA" id="ARBA00022692"/>
    </source>
</evidence>
<dbReference type="EMBL" id="VFOW01000001">
    <property type="protein sequence ID" value="TQL75254.1"/>
    <property type="molecule type" value="Genomic_DNA"/>
</dbReference>
<dbReference type="Gene3D" id="3.40.50.300">
    <property type="entry name" value="P-loop containing nucleotide triphosphate hydrolases"/>
    <property type="match status" value="1"/>
</dbReference>
<feature type="transmembrane region" description="Helical" evidence="7">
    <location>
        <begin position="307"/>
        <end position="328"/>
    </location>
</feature>
<reference evidence="10 11" key="1">
    <citation type="submission" date="2019-06" db="EMBL/GenBank/DDBJ databases">
        <title>Sequencing the genomes of 1000 actinobacteria strains.</title>
        <authorList>
            <person name="Klenk H.-P."/>
        </authorList>
    </citation>
    <scope>NUCLEOTIDE SEQUENCE [LARGE SCALE GENOMIC DNA]</scope>
    <source>
        <strain evidence="10 11">DSM 45928</strain>
    </source>
</reference>
<dbReference type="SUPFAM" id="SSF52540">
    <property type="entry name" value="P-loop containing nucleoside triphosphate hydrolases"/>
    <property type="match status" value="1"/>
</dbReference>
<dbReference type="InterPro" id="IPR011527">
    <property type="entry name" value="ABC1_TM_dom"/>
</dbReference>
<dbReference type="SUPFAM" id="SSF90123">
    <property type="entry name" value="ABC transporter transmembrane region"/>
    <property type="match status" value="1"/>
</dbReference>
<organism evidence="10 11">
    <name type="scientific">Stackebrandtia endophytica</name>
    <dbReference type="NCBI Taxonomy" id="1496996"/>
    <lineage>
        <taxon>Bacteria</taxon>
        <taxon>Bacillati</taxon>
        <taxon>Actinomycetota</taxon>
        <taxon>Actinomycetes</taxon>
        <taxon>Glycomycetales</taxon>
        <taxon>Glycomycetaceae</taxon>
        <taxon>Stackebrandtia</taxon>
    </lineage>
</organism>
<evidence type="ECO:0000256" key="5">
    <source>
        <dbReference type="ARBA" id="ARBA00022989"/>
    </source>
</evidence>
<feature type="domain" description="ABC transporter" evidence="8">
    <location>
        <begin position="367"/>
        <end position="617"/>
    </location>
</feature>
<dbReference type="OrthoDB" id="9806127at2"/>
<protein>
    <submittedName>
        <fullName evidence="10">ATP-binding cassette subfamily B protein</fullName>
    </submittedName>
</protein>
<keyword evidence="4 10" id="KW-0067">ATP-binding</keyword>